<dbReference type="GO" id="GO:0005886">
    <property type="term" value="C:plasma membrane"/>
    <property type="evidence" value="ECO:0007669"/>
    <property type="project" value="UniProtKB-SubCell"/>
</dbReference>
<dbReference type="PANTHER" id="PTHR22911">
    <property type="entry name" value="ACYL-MALONYL CONDENSING ENZYME-RELATED"/>
    <property type="match status" value="1"/>
</dbReference>
<dbReference type="Pfam" id="PF00892">
    <property type="entry name" value="EamA"/>
    <property type="match status" value="1"/>
</dbReference>
<comment type="similarity">
    <text evidence="2">Belongs to the EamA transporter family.</text>
</comment>
<dbReference type="InterPro" id="IPR037185">
    <property type="entry name" value="EmrE-like"/>
</dbReference>
<dbReference type="NCBIfam" id="TIGR00688">
    <property type="entry name" value="rarD"/>
    <property type="match status" value="1"/>
</dbReference>
<keyword evidence="4" id="KW-1003">Cell membrane</keyword>
<feature type="transmembrane region" description="Helical" evidence="8">
    <location>
        <begin position="136"/>
        <end position="156"/>
    </location>
</feature>
<keyword evidence="6 8" id="KW-1133">Transmembrane helix</keyword>
<keyword evidence="5 8" id="KW-0812">Transmembrane</keyword>
<dbReference type="AlphaFoldDB" id="A0A7Z7BEJ3"/>
<proteinExistence type="inferred from homology"/>
<dbReference type="InterPro" id="IPR004626">
    <property type="entry name" value="RarD"/>
</dbReference>
<evidence type="ECO:0000256" key="6">
    <source>
        <dbReference type="ARBA" id="ARBA00022989"/>
    </source>
</evidence>
<dbReference type="EMBL" id="FNDI01000031">
    <property type="protein sequence ID" value="SDJ04376.1"/>
    <property type="molecule type" value="Genomic_DNA"/>
</dbReference>
<evidence type="ECO:0000256" key="5">
    <source>
        <dbReference type="ARBA" id="ARBA00022692"/>
    </source>
</evidence>
<accession>A0A7Z7BEJ3</accession>
<feature type="domain" description="EamA" evidence="9">
    <location>
        <begin position="72"/>
        <end position="208"/>
    </location>
</feature>
<evidence type="ECO:0000256" key="2">
    <source>
        <dbReference type="ARBA" id="ARBA00007362"/>
    </source>
</evidence>
<feature type="transmembrane region" description="Helical" evidence="8">
    <location>
        <begin position="243"/>
        <end position="262"/>
    </location>
</feature>
<name>A0A7Z7BEJ3_9BURK</name>
<feature type="transmembrane region" description="Helical" evidence="8">
    <location>
        <begin position="168"/>
        <end position="185"/>
    </location>
</feature>
<feature type="transmembrane region" description="Helical" evidence="8">
    <location>
        <begin position="331"/>
        <end position="349"/>
    </location>
</feature>
<evidence type="ECO:0000256" key="1">
    <source>
        <dbReference type="ARBA" id="ARBA00004651"/>
    </source>
</evidence>
<evidence type="ECO:0000313" key="11">
    <source>
        <dbReference type="Proteomes" id="UP000198900"/>
    </source>
</evidence>
<gene>
    <name evidence="10" type="ORF">SAMN04487926_13116</name>
</gene>
<evidence type="ECO:0000256" key="7">
    <source>
        <dbReference type="ARBA" id="ARBA00023136"/>
    </source>
</evidence>
<feature type="transmembrane region" description="Helical" evidence="8">
    <location>
        <begin position="215"/>
        <end position="231"/>
    </location>
</feature>
<evidence type="ECO:0000256" key="3">
    <source>
        <dbReference type="ARBA" id="ARBA00022448"/>
    </source>
</evidence>
<protein>
    <submittedName>
        <fullName evidence="10">Chloramphenicol-sensitive protein RarD</fullName>
    </submittedName>
</protein>
<evidence type="ECO:0000256" key="4">
    <source>
        <dbReference type="ARBA" id="ARBA00022475"/>
    </source>
</evidence>
<dbReference type="Proteomes" id="UP000198900">
    <property type="component" value="Unassembled WGS sequence"/>
</dbReference>
<feature type="transmembrane region" description="Helical" evidence="8">
    <location>
        <begin position="308"/>
        <end position="325"/>
    </location>
</feature>
<feature type="transmembrane region" description="Helical" evidence="8">
    <location>
        <begin position="103"/>
        <end position="124"/>
    </location>
</feature>
<comment type="subcellular location">
    <subcellularLocation>
        <location evidence="1">Cell membrane</location>
        <topology evidence="1">Multi-pass membrane protein</topology>
    </subcellularLocation>
</comment>
<organism evidence="10 11">
    <name type="scientific">Paraburkholderia steynii</name>
    <dbReference type="NCBI Taxonomy" id="1245441"/>
    <lineage>
        <taxon>Bacteria</taxon>
        <taxon>Pseudomonadati</taxon>
        <taxon>Pseudomonadota</taxon>
        <taxon>Betaproteobacteria</taxon>
        <taxon>Burkholderiales</taxon>
        <taxon>Burkholderiaceae</taxon>
        <taxon>Paraburkholderia</taxon>
    </lineage>
</organism>
<evidence type="ECO:0000259" key="9">
    <source>
        <dbReference type="Pfam" id="PF00892"/>
    </source>
</evidence>
<keyword evidence="3" id="KW-0813">Transport</keyword>
<feature type="transmembrane region" description="Helical" evidence="8">
    <location>
        <begin position="192"/>
        <end position="209"/>
    </location>
</feature>
<dbReference type="SUPFAM" id="SSF103481">
    <property type="entry name" value="Multidrug resistance efflux transporter EmrE"/>
    <property type="match status" value="2"/>
</dbReference>
<evidence type="ECO:0000256" key="8">
    <source>
        <dbReference type="SAM" id="Phobius"/>
    </source>
</evidence>
<sequence>MLAGGAAKDRYCRKTGAAAYECGRMLCTGLSRQTAYNKRFGRRGFAEWHVSVPLLPLLSRAFPSARPIKMNPGVAYALLAFTLWGLFPVYFKSLHQISPVEMLAHRMVWSMLFLFIVLTVRQQWRWLAPVLRDRRLLVRFAASALLLSTNWGIYIWAVNAGHIVEASLGYFVNPLINVLFGLAFLGERLRRVQWLSVAVAACGVLWLTWENGHPPWISLALAFSFAGYGLLRKTAQLGALEGLTLETVLLFPVAVLYLFFASSHGESGFGAASLGVKVLLALAGPITAVPLLLFAAGARRIPLSMLGLIQYVTPSLQLLIGVLIYREPFGQAQLIGYGAIWIALALYSLDGLWRARFARA</sequence>
<feature type="transmembrane region" description="Helical" evidence="8">
    <location>
        <begin position="73"/>
        <end position="91"/>
    </location>
</feature>
<evidence type="ECO:0000313" key="10">
    <source>
        <dbReference type="EMBL" id="SDJ04376.1"/>
    </source>
</evidence>
<keyword evidence="11" id="KW-1185">Reference proteome</keyword>
<feature type="transmembrane region" description="Helical" evidence="8">
    <location>
        <begin position="274"/>
        <end position="296"/>
    </location>
</feature>
<comment type="caution">
    <text evidence="10">The sequence shown here is derived from an EMBL/GenBank/DDBJ whole genome shotgun (WGS) entry which is preliminary data.</text>
</comment>
<keyword evidence="7 8" id="KW-0472">Membrane</keyword>
<dbReference type="PANTHER" id="PTHR22911:SF137">
    <property type="entry name" value="SOLUTE CARRIER FAMILY 35 MEMBER G2-RELATED"/>
    <property type="match status" value="1"/>
</dbReference>
<reference evidence="10" key="1">
    <citation type="submission" date="2016-10" db="EMBL/GenBank/DDBJ databases">
        <authorList>
            <person name="Varghese N."/>
            <person name="Submissions S."/>
        </authorList>
    </citation>
    <scope>NUCLEOTIDE SEQUENCE [LARGE SCALE GENOMIC DNA]</scope>
    <source>
        <strain evidence="10">YR281</strain>
    </source>
</reference>
<dbReference type="InterPro" id="IPR000620">
    <property type="entry name" value="EamA_dom"/>
</dbReference>